<dbReference type="InterPro" id="IPR049468">
    <property type="entry name" value="Restrct_endonuc-II-like_dom"/>
</dbReference>
<dbReference type="Pfam" id="PF13087">
    <property type="entry name" value="AAA_12"/>
    <property type="match status" value="1"/>
</dbReference>
<dbReference type="InterPro" id="IPR041679">
    <property type="entry name" value="DNA2/NAM7-like_C"/>
</dbReference>
<evidence type="ECO:0000313" key="6">
    <source>
        <dbReference type="Proteomes" id="UP000217343"/>
    </source>
</evidence>
<feature type="compositionally biased region" description="Low complexity" evidence="1">
    <location>
        <begin position="131"/>
        <end position="142"/>
    </location>
</feature>
<feature type="compositionally biased region" description="Low complexity" evidence="1">
    <location>
        <begin position="149"/>
        <end position="158"/>
    </location>
</feature>
<feature type="domain" description="DNA2/NAM7 helicase helicase" evidence="2">
    <location>
        <begin position="1105"/>
        <end position="1144"/>
    </location>
</feature>
<dbReference type="InterPro" id="IPR047187">
    <property type="entry name" value="SF1_C_Upf1"/>
</dbReference>
<dbReference type="InterPro" id="IPR027417">
    <property type="entry name" value="P-loop_NTPase"/>
</dbReference>
<feature type="domain" description="Restriction endonuclease type II-like" evidence="4">
    <location>
        <begin position="1461"/>
        <end position="1543"/>
    </location>
</feature>
<proteinExistence type="predicted"/>
<feature type="domain" description="DNA2/NAM7 helicase-like C-terminal" evidence="3">
    <location>
        <begin position="1184"/>
        <end position="1374"/>
    </location>
</feature>
<keyword evidence="5" id="KW-0378">Hydrolase</keyword>
<dbReference type="SUPFAM" id="SSF52540">
    <property type="entry name" value="P-loop containing nucleoside triphosphate hydrolases"/>
    <property type="match status" value="1"/>
</dbReference>
<dbReference type="InterPro" id="IPR025103">
    <property type="entry name" value="DUF4011"/>
</dbReference>
<evidence type="ECO:0000256" key="1">
    <source>
        <dbReference type="SAM" id="MobiDB-lite"/>
    </source>
</evidence>
<feature type="region of interest" description="Disordered" evidence="1">
    <location>
        <begin position="1548"/>
        <end position="1568"/>
    </location>
</feature>
<keyword evidence="6" id="KW-1185">Reference proteome</keyword>
<dbReference type="InterPro" id="IPR041677">
    <property type="entry name" value="DNA2/NAM7_AAA_11"/>
</dbReference>
<evidence type="ECO:0000313" key="5">
    <source>
        <dbReference type="EMBL" id="ATB44950.1"/>
    </source>
</evidence>
<reference evidence="5 6" key="1">
    <citation type="submission" date="2017-06" db="EMBL/GenBank/DDBJ databases">
        <title>Sequencing and comparative analysis of myxobacterial genomes.</title>
        <authorList>
            <person name="Rupp O."/>
            <person name="Goesmann A."/>
            <person name="Sogaard-Andersen L."/>
        </authorList>
    </citation>
    <scope>NUCLEOTIDE SEQUENCE [LARGE SCALE GENOMIC DNA]</scope>
    <source>
        <strain evidence="5 6">DSM 14697</strain>
    </source>
</reference>
<dbReference type="PANTHER" id="PTHR10887:SF495">
    <property type="entry name" value="HELICASE SENATAXIN ISOFORM X1-RELATED"/>
    <property type="match status" value="1"/>
</dbReference>
<accession>A0A250JMU9</accession>
<dbReference type="OrthoDB" id="9757917at2"/>
<keyword evidence="5" id="KW-0347">Helicase</keyword>
<dbReference type="Proteomes" id="UP000217343">
    <property type="component" value="Chromosome"/>
</dbReference>
<dbReference type="Gene3D" id="3.40.50.300">
    <property type="entry name" value="P-loop containing nucleotide triphosphate hydrolases"/>
    <property type="match status" value="3"/>
</dbReference>
<dbReference type="Pfam" id="PF18741">
    <property type="entry name" value="MTES_1575"/>
    <property type="match status" value="1"/>
</dbReference>
<feature type="region of interest" description="Disordered" evidence="1">
    <location>
        <begin position="1416"/>
        <end position="1436"/>
    </location>
</feature>
<dbReference type="Pfam" id="PF13195">
    <property type="entry name" value="DUF4011"/>
    <property type="match status" value="1"/>
</dbReference>
<evidence type="ECO:0000259" key="3">
    <source>
        <dbReference type="Pfam" id="PF13087"/>
    </source>
</evidence>
<dbReference type="KEGG" id="mmas:MYMAC_000533"/>
<evidence type="ECO:0000259" key="4">
    <source>
        <dbReference type="Pfam" id="PF18741"/>
    </source>
</evidence>
<dbReference type="CDD" id="cd18808">
    <property type="entry name" value="SF1_C_Upf1"/>
    <property type="match status" value="1"/>
</dbReference>
<protein>
    <submittedName>
        <fullName evidence="5">DNA helicase</fullName>
    </submittedName>
</protein>
<evidence type="ECO:0000259" key="2">
    <source>
        <dbReference type="Pfam" id="PF13086"/>
    </source>
</evidence>
<sequence length="1568" mass="169924">MSPEPRNRVLEKMLERLYAALASGPSLNSRPHNSRQRVDLATLSRLDGTAPHAVLAALLGEKAQTRLVVKPPPPEVRARKGSAQARSARAQDDVDTLNAAAQAARALDESPVPSRDAASDATLAPDTTEGPSSAAASDTAPSLDEDRVPSSAAASDATPSRDEDRVPSSAAASDATLALDTTARSEDAPPPDDAPSQSRAEEEQQVLLRKLATIVEDARTFEQDTGAHVLHVGFPLLHLPPGTKDKRGFGTRRILAPIAFVPVRLTLKKGRVPSVELEGAEAGADRVAPNTALLAWVEQQTGQRIGDVFADEAGQDPWRELNELVAAVCNALELPAPAPFTPETLLAPVPRGDDAQPQAAVLPSAVLGLYPLSNQSLVDDMRALLDGEPISGPLESFLRVDVSLGEHVGHGGNEPNLEGHKRAGEERLVTLADPCQARAVRLARSSRGLVIHGPPGTGKSQTIANAIGDHLARGERVLLVCDKRTALDVVKHRLDHLGLGHLCAVVHDAQRDQRDLYMGIREQLDSLPDARTDAAVPKELARIDAELQSLHDELTAADRALSERPAGGTAPSFHELVGQWFSVDAPTALTPAVASLANARLADVTTREREVREALERGGKEGYPENPWREALGEDLATYLATPMATYRERLSAVDSAARDADALASPDVPVFGADPRAEGAARAAFAEKLAPLLESARPEVLARWGSATPDAVRAARTQLDGLTAQRQVLAEGPLDAELALVHREQPQALGVLATAMAALGSYLDIARKWYAFFYFARKAGARRVLQQFGLTLSVLAAERVTRFFTGVKARALLTDYHRTTLVPGDTGALTDEALTQTLRTHAALFDLLEELERTPLLASCRDAVRAALTADAGARAALVAGLRQSAARGEALARLEARLGEAELFSAPWLDARSRGLRAGERLATTSAALLSRLPTVEGLLRMRAVLAGMPPALESAVERLARQGAEADAGWRAVLKATLAAEVSARLREEPALQHIDAERVRAAHSHYRMLEEKKRGLVRDALVHRWTQRQRERLLAGTGGRLNGQGAELRRRLMLRGERAMRVRQVIATGQAIEGGDPLFDVRPVWMASPQTVAQIFPRRPIFDVVIFDESSQCRLEEALPVLTRAHRVVIAGDPKQLPPTRFFESAVVQSAEQEAETEQGLFEEQQAEVEDLLTAALNLDIDQCYLDVHYRSQNADLIAFSNDHFYDKRLQAIPAHPSNRVPRAPLRLLPVTGTYEKRTNLVEARAVGSLVKELLSRAEPPSIGIACFNLTQRDTINDVLDEMAASDAAFAARLAEARVRRGSGSFEGLFVKNLENVQGDERDHLIISTTYGPDRQGRFYRRFGPLGSAGGGRRLNVLVTRAREQIHLVTSIPREVYQSMQPLEAGRQPNGGWLLFAYLRFAEALEADYSREARREAEAEGTTPQPAQAAEVSVRPTEAGSTFAQALAGHLATWHRVSSQVHWGNDGFCVDLALQHPTRPGDVTVGLLCDGTRYPKAVDRVEWDLFRTGVLEAQGWQLVRMWTPSFFRDPEGTTTQVLQAAGDKLMREPSTSPQAATSARGVVH</sequence>
<dbReference type="PANTHER" id="PTHR10887">
    <property type="entry name" value="DNA2/NAM7 HELICASE FAMILY"/>
    <property type="match status" value="1"/>
</dbReference>
<keyword evidence="5" id="KW-0547">Nucleotide-binding</keyword>
<dbReference type="RefSeq" id="WP_095956917.1">
    <property type="nucleotide sequence ID" value="NZ_CP022203.1"/>
</dbReference>
<dbReference type="InterPro" id="IPR045055">
    <property type="entry name" value="DNA2/NAM7-like"/>
</dbReference>
<name>A0A250JMU9_9BACT</name>
<organism evidence="5 6">
    <name type="scientific">Corallococcus macrosporus DSM 14697</name>
    <dbReference type="NCBI Taxonomy" id="1189310"/>
    <lineage>
        <taxon>Bacteria</taxon>
        <taxon>Pseudomonadati</taxon>
        <taxon>Myxococcota</taxon>
        <taxon>Myxococcia</taxon>
        <taxon>Myxococcales</taxon>
        <taxon>Cystobacterineae</taxon>
        <taxon>Myxococcaceae</taxon>
        <taxon>Corallococcus</taxon>
    </lineage>
</organism>
<feature type="region of interest" description="Disordered" evidence="1">
    <location>
        <begin position="62"/>
        <end position="204"/>
    </location>
</feature>
<dbReference type="EMBL" id="CP022203">
    <property type="protein sequence ID" value="ATB44950.1"/>
    <property type="molecule type" value="Genomic_DNA"/>
</dbReference>
<gene>
    <name evidence="5" type="ORF">MYMAC_000533</name>
</gene>
<keyword evidence="5" id="KW-0067">ATP-binding</keyword>
<feature type="domain" description="DNA2/NAM7 helicase helicase" evidence="2">
    <location>
        <begin position="435"/>
        <end position="532"/>
    </location>
</feature>
<feature type="compositionally biased region" description="Low complexity" evidence="1">
    <location>
        <begin position="168"/>
        <end position="182"/>
    </location>
</feature>
<dbReference type="GO" id="GO:0004386">
    <property type="term" value="F:helicase activity"/>
    <property type="evidence" value="ECO:0007669"/>
    <property type="project" value="UniProtKB-KW"/>
</dbReference>
<dbReference type="Pfam" id="PF13086">
    <property type="entry name" value="AAA_11"/>
    <property type="match status" value="2"/>
</dbReference>